<name>C6HU67_9BACT</name>
<dbReference type="InterPro" id="IPR029063">
    <property type="entry name" value="SAM-dependent_MTases_sf"/>
</dbReference>
<accession>C6HU67</accession>
<dbReference type="CDD" id="cd02440">
    <property type="entry name" value="AdoMet_MTases"/>
    <property type="match status" value="1"/>
</dbReference>
<keyword evidence="3" id="KW-0949">S-adenosyl-L-methionine</keyword>
<dbReference type="InterPro" id="IPR002935">
    <property type="entry name" value="SAM_O-MeTrfase"/>
</dbReference>
<dbReference type="PANTHER" id="PTHR43167:SF1">
    <property type="entry name" value="PUTATIVE (AFU_ORTHOLOGUE AFUA_6G01830)-RELATED"/>
    <property type="match status" value="1"/>
</dbReference>
<dbReference type="AlphaFoldDB" id="C6HU67"/>
<dbReference type="PROSITE" id="PS51682">
    <property type="entry name" value="SAM_OMT_I"/>
    <property type="match status" value="1"/>
</dbReference>
<sequence length="236" mass="26218">MNILKNNNRLSDCLSSLHKKSDDEIYDKARAQFNGSDKAFSDLVKQYGALAPFEKGLFLRTHGILVQDSALSLAISPEMGEFLFNLTLVKRPETILELGSSRGVSTLYFAEALRILGKGKVIATEMDDSKCETLWENVQSMGLASYVDLFRGDVFSTVATMNESFDMVFIDIWASGYLDVFKKVEKLLKPGAIILADNMYTSSDEVLPFKNLLNNHPGISNMTLDFESGVEFGVVL</sequence>
<dbReference type="Proteomes" id="UP000009374">
    <property type="component" value="Unassembled WGS sequence"/>
</dbReference>
<evidence type="ECO:0000256" key="1">
    <source>
        <dbReference type="ARBA" id="ARBA00022603"/>
    </source>
</evidence>
<keyword evidence="2 4" id="KW-0808">Transferase</keyword>
<keyword evidence="1 4" id="KW-0489">Methyltransferase</keyword>
<dbReference type="SUPFAM" id="SSF53335">
    <property type="entry name" value="S-adenosyl-L-methionine-dependent methyltransferases"/>
    <property type="match status" value="1"/>
</dbReference>
<organism evidence="4 5">
    <name type="scientific">Leptospirillum ferrodiazotrophum</name>
    <dbReference type="NCBI Taxonomy" id="412449"/>
    <lineage>
        <taxon>Bacteria</taxon>
        <taxon>Pseudomonadati</taxon>
        <taxon>Nitrospirota</taxon>
        <taxon>Nitrospiria</taxon>
        <taxon>Nitrospirales</taxon>
        <taxon>Nitrospiraceae</taxon>
        <taxon>Leptospirillum</taxon>
    </lineage>
</organism>
<dbReference type="GO" id="GO:0032259">
    <property type="term" value="P:methylation"/>
    <property type="evidence" value="ECO:0007669"/>
    <property type="project" value="UniProtKB-KW"/>
</dbReference>
<dbReference type="PANTHER" id="PTHR43167">
    <property type="entry name" value="PUTATIVE (AFU_ORTHOLOGUE AFUA_6G01830)-RELATED"/>
    <property type="match status" value="1"/>
</dbReference>
<proteinExistence type="predicted"/>
<dbReference type="EMBL" id="GG693853">
    <property type="protein sequence ID" value="EES53800.1"/>
    <property type="molecule type" value="Genomic_DNA"/>
</dbReference>
<dbReference type="Pfam" id="PF13578">
    <property type="entry name" value="Methyltransf_24"/>
    <property type="match status" value="1"/>
</dbReference>
<evidence type="ECO:0000256" key="2">
    <source>
        <dbReference type="ARBA" id="ARBA00022679"/>
    </source>
</evidence>
<reference evidence="4 5" key="1">
    <citation type="journal article" date="2009" name="Appl. Environ. Microbiol.">
        <title>Community genomic and proteomic analyses of chemoautotrophic iron-oxidizing "Leptospirillum rubarum" (Group II) and "Leptospirillum ferrodiazotrophum" (Group III) bacteria in acid mine drainage biofilms.</title>
        <authorList>
            <person name="Goltsman D.S."/>
            <person name="Denef V.J."/>
            <person name="Singer S.W."/>
            <person name="VerBerkmoes N.C."/>
            <person name="Lefsrud M."/>
            <person name="Mueller R.S."/>
            <person name="Dick G.J."/>
            <person name="Sun C.L."/>
            <person name="Wheeler K.E."/>
            <person name="Zemla A."/>
            <person name="Baker B.J."/>
            <person name="Hauser L."/>
            <person name="Land M."/>
            <person name="Shah M.B."/>
            <person name="Thelen M.P."/>
            <person name="Hettich R.L."/>
            <person name="Banfield J.F."/>
        </authorList>
    </citation>
    <scope>NUCLEOTIDE SEQUENCE [LARGE SCALE GENOMIC DNA]</scope>
</reference>
<evidence type="ECO:0000256" key="3">
    <source>
        <dbReference type="ARBA" id="ARBA00022691"/>
    </source>
</evidence>
<evidence type="ECO:0000313" key="4">
    <source>
        <dbReference type="EMBL" id="EES53800.1"/>
    </source>
</evidence>
<keyword evidence="5" id="KW-1185">Reference proteome</keyword>
<protein>
    <submittedName>
        <fullName evidence="4">O-methyltransferase, family 3</fullName>
    </submittedName>
</protein>
<dbReference type="Gene3D" id="3.40.50.150">
    <property type="entry name" value="Vaccinia Virus protein VP39"/>
    <property type="match status" value="1"/>
</dbReference>
<evidence type="ECO:0000313" key="5">
    <source>
        <dbReference type="Proteomes" id="UP000009374"/>
    </source>
</evidence>
<gene>
    <name evidence="4" type="ORF">UBAL3_48660013</name>
</gene>
<dbReference type="GO" id="GO:0008171">
    <property type="term" value="F:O-methyltransferase activity"/>
    <property type="evidence" value="ECO:0007669"/>
    <property type="project" value="InterPro"/>
</dbReference>